<dbReference type="InterPro" id="IPR001810">
    <property type="entry name" value="F-box_dom"/>
</dbReference>
<dbReference type="InterPro" id="IPR036047">
    <property type="entry name" value="F-box-like_dom_sf"/>
</dbReference>
<reference evidence="3" key="1">
    <citation type="submission" date="2024-06" db="EMBL/GenBank/DDBJ databases">
        <title>Multi-omics analyses provide insights into the biosynthesis of the anticancer antibiotic pleurotin in Hohenbuehelia grisea.</title>
        <authorList>
            <person name="Weaver J.A."/>
            <person name="Alberti F."/>
        </authorList>
    </citation>
    <scope>NUCLEOTIDE SEQUENCE [LARGE SCALE GENOMIC DNA]</scope>
    <source>
        <strain evidence="3">T-177</strain>
    </source>
</reference>
<proteinExistence type="predicted"/>
<evidence type="ECO:0000313" key="2">
    <source>
        <dbReference type="EMBL" id="KAL0947360.1"/>
    </source>
</evidence>
<dbReference type="Gene3D" id="3.80.10.10">
    <property type="entry name" value="Ribonuclease Inhibitor"/>
    <property type="match status" value="1"/>
</dbReference>
<sequence>MAHLTPAVATSSGAEASFQSLGIDIGTDVQSHDVTTTNEEAPGRPRSPIETLPIELLRQIFSHCTDASDLSSSRHLPPLNLIRVCRLWRDIALAHGYLWSHFTITASRLYIFPPMFVIQDWLDRSQPYPLSLRITHRQNSSRRGRRISILDLGKAITAFSVLDTCIQRCRILSFDDRIIYSPHTGDSGVHKGLLKRAEVLEDLSVTMIPYDASPSPLIAGFFESVTSEDVPRLRTLQWTEPIPSNTSIPPLYSTLATNFIGTQLTTVVMNSVSDTDSCLRFMQTCPSLRECRLQFNLRATEAYWDVEQFIRLNNLRYLECSGHLPPAGIVIDQLILPSLSNLVLCSRSEDTAFDGVLTPLLHRSSPPLEVLVLRQVNILNADLINSLRAVSSTLETLSISSKPPLLPESLEELALLDNEGQPTLCPKLKKLSLHNCFVSLVSGISILAEHRLSSALQYCQPLCLKITMSNDTFLGCPELHEYFDRLREWVIESGGQCPYKANQPSVFTFEVHTIRI</sequence>
<comment type="caution">
    <text evidence="2">The sequence shown here is derived from an EMBL/GenBank/DDBJ whole genome shotgun (WGS) entry which is preliminary data.</text>
</comment>
<dbReference type="SUPFAM" id="SSF52047">
    <property type="entry name" value="RNI-like"/>
    <property type="match status" value="1"/>
</dbReference>
<feature type="domain" description="F-box" evidence="1">
    <location>
        <begin position="49"/>
        <end position="104"/>
    </location>
</feature>
<dbReference type="Gene3D" id="1.20.1280.50">
    <property type="match status" value="1"/>
</dbReference>
<keyword evidence="3" id="KW-1185">Reference proteome</keyword>
<organism evidence="2 3">
    <name type="scientific">Hohenbuehelia grisea</name>
    <dbReference type="NCBI Taxonomy" id="104357"/>
    <lineage>
        <taxon>Eukaryota</taxon>
        <taxon>Fungi</taxon>
        <taxon>Dikarya</taxon>
        <taxon>Basidiomycota</taxon>
        <taxon>Agaricomycotina</taxon>
        <taxon>Agaricomycetes</taxon>
        <taxon>Agaricomycetidae</taxon>
        <taxon>Agaricales</taxon>
        <taxon>Pleurotineae</taxon>
        <taxon>Pleurotaceae</taxon>
        <taxon>Hohenbuehelia</taxon>
    </lineage>
</organism>
<evidence type="ECO:0000259" key="1">
    <source>
        <dbReference type="Pfam" id="PF12937"/>
    </source>
</evidence>
<evidence type="ECO:0000313" key="3">
    <source>
        <dbReference type="Proteomes" id="UP001556367"/>
    </source>
</evidence>
<accession>A0ABR3IVH5</accession>
<gene>
    <name evidence="2" type="ORF">HGRIS_013477</name>
</gene>
<name>A0ABR3IVH5_9AGAR</name>
<dbReference type="EMBL" id="JASNQZ010000015">
    <property type="protein sequence ID" value="KAL0947360.1"/>
    <property type="molecule type" value="Genomic_DNA"/>
</dbReference>
<dbReference type="SUPFAM" id="SSF81383">
    <property type="entry name" value="F-box domain"/>
    <property type="match status" value="1"/>
</dbReference>
<dbReference type="InterPro" id="IPR032675">
    <property type="entry name" value="LRR_dom_sf"/>
</dbReference>
<dbReference type="Pfam" id="PF12937">
    <property type="entry name" value="F-box-like"/>
    <property type="match status" value="1"/>
</dbReference>
<protein>
    <recommendedName>
        <fullName evidence="1">F-box domain-containing protein</fullName>
    </recommendedName>
</protein>
<dbReference type="Proteomes" id="UP001556367">
    <property type="component" value="Unassembled WGS sequence"/>
</dbReference>